<dbReference type="NCBIfam" id="TIGR00177">
    <property type="entry name" value="molyb_syn"/>
    <property type="match status" value="1"/>
</dbReference>
<dbReference type="SMART" id="SM00852">
    <property type="entry name" value="MoCF_biosynth"/>
    <property type="match status" value="1"/>
</dbReference>
<keyword evidence="4 6" id="KW-0501">Molybdenum cofactor biosynthesis</keyword>
<evidence type="ECO:0000259" key="7">
    <source>
        <dbReference type="SMART" id="SM00852"/>
    </source>
</evidence>
<comment type="similarity">
    <text evidence="3 6">Belongs to the MoeA family.</text>
</comment>
<evidence type="ECO:0000256" key="2">
    <source>
        <dbReference type="ARBA" id="ARBA00005046"/>
    </source>
</evidence>
<dbReference type="Pfam" id="PF00994">
    <property type="entry name" value="MoCF_biosynth"/>
    <property type="match status" value="1"/>
</dbReference>
<dbReference type="EC" id="2.10.1.1" evidence="6"/>
<evidence type="ECO:0000256" key="3">
    <source>
        <dbReference type="ARBA" id="ARBA00010763"/>
    </source>
</evidence>
<dbReference type="Pfam" id="PF03454">
    <property type="entry name" value="MoeA_C"/>
    <property type="match status" value="1"/>
</dbReference>
<comment type="catalytic activity">
    <reaction evidence="5">
        <text>adenylyl-molybdopterin + molybdate = Mo-molybdopterin + AMP + H(+)</text>
        <dbReference type="Rhea" id="RHEA:35047"/>
        <dbReference type="ChEBI" id="CHEBI:15378"/>
        <dbReference type="ChEBI" id="CHEBI:36264"/>
        <dbReference type="ChEBI" id="CHEBI:62727"/>
        <dbReference type="ChEBI" id="CHEBI:71302"/>
        <dbReference type="ChEBI" id="CHEBI:456215"/>
        <dbReference type="EC" id="2.10.1.1"/>
    </reaction>
</comment>
<proteinExistence type="inferred from homology"/>
<keyword evidence="6" id="KW-0479">Metal-binding</keyword>
<keyword evidence="6" id="KW-0500">Molybdenum</keyword>
<reference evidence="8 9" key="1">
    <citation type="submission" date="2023-04" db="EMBL/GenBank/DDBJ databases">
        <title>Two novel species of Flavobacterium.</title>
        <authorList>
            <person name="Liu Q."/>
            <person name="Xin Y.-H."/>
        </authorList>
    </citation>
    <scope>NUCLEOTIDE SEQUENCE [LARGE SCALE GENOMIC DNA]</scope>
    <source>
        <strain evidence="8 9">LB1P51</strain>
    </source>
</reference>
<feature type="domain" description="MoaB/Mog" evidence="7">
    <location>
        <begin position="176"/>
        <end position="314"/>
    </location>
</feature>
<gene>
    <name evidence="8" type="ORF">QLS65_08495</name>
</gene>
<accession>A0ABT6V9L6</accession>
<evidence type="ECO:0000256" key="4">
    <source>
        <dbReference type="ARBA" id="ARBA00023150"/>
    </source>
</evidence>
<dbReference type="InterPro" id="IPR005110">
    <property type="entry name" value="MoeA_linker/N"/>
</dbReference>
<dbReference type="EMBL" id="JASCRZ010000003">
    <property type="protein sequence ID" value="MDI5894927.1"/>
    <property type="molecule type" value="Genomic_DNA"/>
</dbReference>
<keyword evidence="9" id="KW-1185">Reference proteome</keyword>
<dbReference type="Gene3D" id="2.170.190.11">
    <property type="entry name" value="Molybdopterin biosynthesis moea protein, domain 3"/>
    <property type="match status" value="1"/>
</dbReference>
<dbReference type="InterPro" id="IPR008284">
    <property type="entry name" value="MoCF_biosynth_CS"/>
</dbReference>
<keyword evidence="6" id="KW-0460">Magnesium</keyword>
<evidence type="ECO:0000256" key="1">
    <source>
        <dbReference type="ARBA" id="ARBA00002901"/>
    </source>
</evidence>
<dbReference type="CDD" id="cd00887">
    <property type="entry name" value="MoeA"/>
    <property type="match status" value="1"/>
</dbReference>
<organism evidence="8 9">
    <name type="scientific">Flavobacterium algoritolerans</name>
    <dbReference type="NCBI Taxonomy" id="3041254"/>
    <lineage>
        <taxon>Bacteria</taxon>
        <taxon>Pseudomonadati</taxon>
        <taxon>Bacteroidota</taxon>
        <taxon>Flavobacteriia</taxon>
        <taxon>Flavobacteriales</taxon>
        <taxon>Flavobacteriaceae</taxon>
        <taxon>Flavobacterium</taxon>
    </lineage>
</organism>
<evidence type="ECO:0000256" key="5">
    <source>
        <dbReference type="ARBA" id="ARBA00047317"/>
    </source>
</evidence>
<comment type="caution">
    <text evidence="8">The sequence shown here is derived from an EMBL/GenBank/DDBJ whole genome shotgun (WGS) entry which is preliminary data.</text>
</comment>
<evidence type="ECO:0000313" key="8">
    <source>
        <dbReference type="EMBL" id="MDI5894927.1"/>
    </source>
</evidence>
<dbReference type="Gene3D" id="3.40.980.10">
    <property type="entry name" value="MoaB/Mog-like domain"/>
    <property type="match status" value="1"/>
</dbReference>
<dbReference type="Proteomes" id="UP001243403">
    <property type="component" value="Unassembled WGS sequence"/>
</dbReference>
<dbReference type="InterPro" id="IPR001453">
    <property type="entry name" value="MoaB/Mog_dom"/>
</dbReference>
<dbReference type="InterPro" id="IPR005111">
    <property type="entry name" value="MoeA_C_domain_IV"/>
</dbReference>
<keyword evidence="6" id="KW-0808">Transferase</keyword>
<comment type="function">
    <text evidence="1 6">Catalyzes the insertion of molybdate into adenylated molybdopterin with the concomitant release of AMP.</text>
</comment>
<dbReference type="InterPro" id="IPR038987">
    <property type="entry name" value="MoeA-like"/>
</dbReference>
<dbReference type="Gene3D" id="3.90.105.10">
    <property type="entry name" value="Molybdopterin biosynthesis moea protein, domain 2"/>
    <property type="match status" value="1"/>
</dbReference>
<dbReference type="Pfam" id="PF03453">
    <property type="entry name" value="MoeA_N"/>
    <property type="match status" value="1"/>
</dbReference>
<dbReference type="PROSITE" id="PS01079">
    <property type="entry name" value="MOCF_BIOSYNTHESIS_2"/>
    <property type="match status" value="1"/>
</dbReference>
<dbReference type="PANTHER" id="PTHR10192">
    <property type="entry name" value="MOLYBDOPTERIN BIOSYNTHESIS PROTEIN"/>
    <property type="match status" value="1"/>
</dbReference>
<protein>
    <recommendedName>
        <fullName evidence="6">Molybdopterin molybdenumtransferase</fullName>
        <ecNumber evidence="6">2.10.1.1</ecNumber>
    </recommendedName>
</protein>
<dbReference type="InterPro" id="IPR036688">
    <property type="entry name" value="MoeA_C_domain_IV_sf"/>
</dbReference>
<comment type="cofactor">
    <cofactor evidence="6">
        <name>Mg(2+)</name>
        <dbReference type="ChEBI" id="CHEBI:18420"/>
    </cofactor>
</comment>
<comment type="pathway">
    <text evidence="2 6">Cofactor biosynthesis; molybdopterin biosynthesis.</text>
</comment>
<dbReference type="SUPFAM" id="SSF53218">
    <property type="entry name" value="Molybdenum cofactor biosynthesis proteins"/>
    <property type="match status" value="1"/>
</dbReference>
<dbReference type="RefSeq" id="WP_282716758.1">
    <property type="nucleotide sequence ID" value="NZ_JASCRZ010000003.1"/>
</dbReference>
<dbReference type="InterPro" id="IPR036425">
    <property type="entry name" value="MoaB/Mog-like_dom_sf"/>
</dbReference>
<evidence type="ECO:0000256" key="6">
    <source>
        <dbReference type="RuleBase" id="RU365090"/>
    </source>
</evidence>
<name>A0ABT6V9L6_9FLAO</name>
<dbReference type="SUPFAM" id="SSF63867">
    <property type="entry name" value="MoeA C-terminal domain-like"/>
    <property type="match status" value="1"/>
</dbReference>
<dbReference type="InterPro" id="IPR036135">
    <property type="entry name" value="MoeA_linker/N_sf"/>
</dbReference>
<dbReference type="PANTHER" id="PTHR10192:SF5">
    <property type="entry name" value="GEPHYRIN"/>
    <property type="match status" value="1"/>
</dbReference>
<sequence length="395" mass="43177">METIISVHSALELITNHVKSLPVAVMQLEKANGLVLAEDIYAPENVPAFPQSSMDGYAFAFDNNRSDYKIVGEIAAGSKQTFELKQGEAVRIFTGAAVPIAADTVLMQEKAFVESEKLTVTDENLNKGTNLRSIGSEIKKGTKALEKGTVLKPATIGFLASMGIAKVKVYPNPSVGILVTGNELRLPGEDLEYGQVFESNSFTLQSALNQLNINNVTIYRSEDNLNQLQTLLSQILEVNDLVLISGGVSVGDYDFTMDALEKCDVNAVFHKIKQKPGKPLLFGTKADKVIFGLPGNPASVLTCFYEYVLPAIGIMTERNVKLQTKKMVLTQEYQKQAGMTHFLKASHNNDLVYLETGQESYKLSSFANANCLAIIPENASKIESGQEIEVHLFPF</sequence>
<dbReference type="NCBIfam" id="NF045515">
    <property type="entry name" value="Glp_gephyrin"/>
    <property type="match status" value="1"/>
</dbReference>
<evidence type="ECO:0000313" key="9">
    <source>
        <dbReference type="Proteomes" id="UP001243403"/>
    </source>
</evidence>
<dbReference type="SUPFAM" id="SSF63882">
    <property type="entry name" value="MoeA N-terminal region -like"/>
    <property type="match status" value="1"/>
</dbReference>
<dbReference type="Gene3D" id="2.40.340.10">
    <property type="entry name" value="MoeA, C-terminal, domain IV"/>
    <property type="match status" value="1"/>
</dbReference>